<evidence type="ECO:0000313" key="3">
    <source>
        <dbReference type="Proteomes" id="UP000000249"/>
    </source>
</evidence>
<dbReference type="InterPro" id="IPR007314">
    <property type="entry name" value="Cofac_haem-bd_dom"/>
</dbReference>
<proteinExistence type="predicted"/>
<dbReference type="Pfam" id="PF04187">
    <property type="entry name" value="Cofac_haem_bdg"/>
    <property type="match status" value="1"/>
</dbReference>
<feature type="domain" description="Haem-binding uptake Tiki superfamily ChaN" evidence="1">
    <location>
        <begin position="65"/>
        <end position="265"/>
    </location>
</feature>
<accession>A0A0H3AL57</accession>
<dbReference type="eggNOG" id="COG3016">
    <property type="taxonomic scope" value="Bacteria"/>
</dbReference>
<dbReference type="OrthoDB" id="1680202at2"/>
<gene>
    <name evidence="2" type="ordered locus">VC0395_A1590</name>
</gene>
<dbReference type="PANTHER" id="PTHR31620:SF15">
    <property type="entry name" value="PROTEIN RETICULATA-RELATED 2, CHLOROPLASTIC-RELATED"/>
    <property type="match status" value="1"/>
</dbReference>
<dbReference type="Proteomes" id="UP000000249">
    <property type="component" value="Chromosome 1"/>
</dbReference>
<evidence type="ECO:0000313" key="2">
    <source>
        <dbReference type="EMBL" id="ABQ21456.1"/>
    </source>
</evidence>
<dbReference type="AlphaFoldDB" id="A0A0H3AL57"/>
<dbReference type="KEGG" id="vco:VC0395_A1590"/>
<dbReference type="Gene3D" id="3.40.50.11550">
    <property type="match status" value="1"/>
</dbReference>
<organism evidence="2 3">
    <name type="scientific">Vibrio cholerae serotype O1 (strain ATCC 39541 / Classical Ogawa 395 / O395)</name>
    <dbReference type="NCBI Taxonomy" id="345073"/>
    <lineage>
        <taxon>Bacteria</taxon>
        <taxon>Pseudomonadati</taxon>
        <taxon>Pseudomonadota</taxon>
        <taxon>Gammaproteobacteria</taxon>
        <taxon>Vibrionales</taxon>
        <taxon>Vibrionaceae</taxon>
        <taxon>Vibrio</taxon>
    </lineage>
</organism>
<sequence>MHKSVASITMSAIFMEAFLMRTIAALFLSFSLLGCSATPTQVSTFYDYQLATPTGERISLQRLPAEIENADVILVGEWHTHAGIHRFQTDLLKQMTENGHPMVLSMEQFTRDAQPLMDDYLTGKIGEQYLIQKANAWPNYESDYRPLVEFAKSQQLPVIAANAPKPIVRCIGRVGIDYLDRLSPEQRQWVATEVNIQDSPYKSTFMASMHHGNPAQNENQYAAQVTWDETMAESIVRYLAANPERKVLHIAGMFHTQQGLGTAASILRRNPNLKVVIITPVGEISPQSDDYQLQVLTPPVRYVQKAHQAEAINALKNRNTDLVCE</sequence>
<dbReference type="PANTHER" id="PTHR31620">
    <property type="entry name" value="PROTEIN RETICULATA-RELATED 2, CHLOROPLASTIC-RELATED"/>
    <property type="match status" value="1"/>
</dbReference>
<name>A0A0H3AL57_VIBC3</name>
<dbReference type="InterPro" id="IPR016773">
    <property type="entry name" value="Fe3_uptake_reg_CjrA_prd"/>
</dbReference>
<dbReference type="SUPFAM" id="SSF159501">
    <property type="entry name" value="EreA/ChaN-like"/>
    <property type="match status" value="1"/>
</dbReference>
<dbReference type="CDD" id="cd14727">
    <property type="entry name" value="ChanN-like"/>
    <property type="match status" value="1"/>
</dbReference>
<evidence type="ECO:0000259" key="1">
    <source>
        <dbReference type="Pfam" id="PF04187"/>
    </source>
</evidence>
<reference evidence="2 3" key="1">
    <citation type="submission" date="2007-03" db="EMBL/GenBank/DDBJ databases">
        <authorList>
            <person name="Heidelberg J."/>
        </authorList>
    </citation>
    <scope>NUCLEOTIDE SEQUENCE [LARGE SCALE GENOMIC DNA]</scope>
    <source>
        <strain evidence="3">ATCC 39541 / Classical Ogawa 395 / O395</strain>
    </source>
</reference>
<dbReference type="KEGG" id="vcr:VC395_2119"/>
<protein>
    <recommendedName>
        <fullName evidence="1">Haem-binding uptake Tiki superfamily ChaN domain-containing protein</fullName>
    </recommendedName>
</protein>
<dbReference type="EMBL" id="CP000627">
    <property type="protein sequence ID" value="ABQ21456.1"/>
    <property type="molecule type" value="Genomic_DNA"/>
</dbReference>
<dbReference type="PIRSF" id="PIRSF020419">
    <property type="entry name" value="Fe_uptake_reg_CjrA_prd"/>
    <property type="match status" value="1"/>
</dbReference>
<dbReference type="PROSITE" id="PS51257">
    <property type="entry name" value="PROKAR_LIPOPROTEIN"/>
    <property type="match status" value="1"/>
</dbReference>
<dbReference type="PATRIC" id="fig|345073.21.peg.2046"/>